<dbReference type="PANTHER" id="PTHR31043">
    <property type="entry name" value="NEPHROCYSTIN-4"/>
    <property type="match status" value="1"/>
</dbReference>
<comment type="subcellular location">
    <subcellularLocation>
        <location evidence="1">Secreted</location>
        <location evidence="1">Extracellular space</location>
        <location evidence="1">Extracellular matrix</location>
        <location evidence="1">Basement membrane</location>
    </subcellularLocation>
</comment>
<dbReference type="EMBL" id="BRYA01000330">
    <property type="protein sequence ID" value="GMI47102.1"/>
    <property type="molecule type" value="Genomic_DNA"/>
</dbReference>
<feature type="domain" description="EF-hand" evidence="8">
    <location>
        <begin position="1217"/>
        <end position="1252"/>
    </location>
</feature>
<feature type="domain" description="EF-hand" evidence="8">
    <location>
        <begin position="1358"/>
        <end position="1393"/>
    </location>
</feature>
<dbReference type="Pfam" id="PF26015">
    <property type="entry name" value="Ig_NPH4_3rd"/>
    <property type="match status" value="1"/>
</dbReference>
<feature type="coiled-coil region" evidence="6">
    <location>
        <begin position="1602"/>
        <end position="1636"/>
    </location>
</feature>
<dbReference type="Pfam" id="PF26189">
    <property type="entry name" value="Ig_NPHP4_2nd"/>
    <property type="match status" value="1"/>
</dbReference>
<dbReference type="InterPro" id="IPR058687">
    <property type="entry name" value="Ig_NPHP4_1st"/>
</dbReference>
<keyword evidence="6" id="KW-0175">Coiled coil</keyword>
<feature type="compositionally biased region" description="Acidic residues" evidence="7">
    <location>
        <begin position="639"/>
        <end position="656"/>
    </location>
</feature>
<feature type="domain" description="EF-hand" evidence="8">
    <location>
        <begin position="1580"/>
        <end position="1615"/>
    </location>
</feature>
<dbReference type="GO" id="GO:0005604">
    <property type="term" value="C:basement membrane"/>
    <property type="evidence" value="ECO:0007669"/>
    <property type="project" value="UniProtKB-SubCell"/>
</dbReference>
<organism evidence="10 11">
    <name type="scientific">Triparma columacea</name>
    <dbReference type="NCBI Taxonomy" id="722753"/>
    <lineage>
        <taxon>Eukaryota</taxon>
        <taxon>Sar</taxon>
        <taxon>Stramenopiles</taxon>
        <taxon>Ochrophyta</taxon>
        <taxon>Bolidophyceae</taxon>
        <taxon>Parmales</taxon>
        <taxon>Triparmaceae</taxon>
        <taxon>Triparma</taxon>
    </lineage>
</organism>
<evidence type="ECO:0000256" key="5">
    <source>
        <dbReference type="ARBA" id="ARBA00022869"/>
    </source>
</evidence>
<proteinExistence type="predicted"/>
<dbReference type="InterPro" id="IPR013015">
    <property type="entry name" value="Laminin_IV_B"/>
</dbReference>
<feature type="domain" description="EF-hand" evidence="8">
    <location>
        <begin position="1306"/>
        <end position="1341"/>
    </location>
</feature>
<dbReference type="PROSITE" id="PS51116">
    <property type="entry name" value="LAMININ_IVB"/>
    <property type="match status" value="1"/>
</dbReference>
<dbReference type="PROSITE" id="PS00018">
    <property type="entry name" value="EF_HAND_1"/>
    <property type="match status" value="6"/>
</dbReference>
<evidence type="ECO:0000313" key="11">
    <source>
        <dbReference type="Proteomes" id="UP001165065"/>
    </source>
</evidence>
<feature type="region of interest" description="Disordered" evidence="7">
    <location>
        <begin position="1850"/>
        <end position="1889"/>
    </location>
</feature>
<dbReference type="InterPro" id="IPR058688">
    <property type="entry name" value="Ig_NPHP4_2nd"/>
</dbReference>
<dbReference type="SMART" id="SM00054">
    <property type="entry name" value="EFh"/>
    <property type="match status" value="9"/>
</dbReference>
<dbReference type="InterPro" id="IPR029775">
    <property type="entry name" value="NPHP4"/>
</dbReference>
<dbReference type="Pfam" id="PF26186">
    <property type="entry name" value="NPHP4_C2_3rd"/>
    <property type="match status" value="1"/>
</dbReference>
<evidence type="ECO:0000259" key="8">
    <source>
        <dbReference type="PROSITE" id="PS50222"/>
    </source>
</evidence>
<feature type="region of interest" description="Disordered" evidence="7">
    <location>
        <begin position="598"/>
        <end position="691"/>
    </location>
</feature>
<dbReference type="Pfam" id="PF13499">
    <property type="entry name" value="EF-hand_7"/>
    <property type="match status" value="3"/>
</dbReference>
<feature type="domain" description="EF-hand" evidence="8">
    <location>
        <begin position="1396"/>
        <end position="1431"/>
    </location>
</feature>
<feature type="domain" description="EF-hand" evidence="8">
    <location>
        <begin position="1268"/>
        <end position="1303"/>
    </location>
</feature>
<feature type="region of interest" description="Disordered" evidence="7">
    <location>
        <begin position="1"/>
        <end position="82"/>
    </location>
</feature>
<feature type="compositionally biased region" description="Basic and acidic residues" evidence="7">
    <location>
        <begin position="619"/>
        <end position="632"/>
    </location>
</feature>
<evidence type="ECO:0000256" key="3">
    <source>
        <dbReference type="ARBA" id="ARBA00022530"/>
    </source>
</evidence>
<evidence type="ECO:0000256" key="6">
    <source>
        <dbReference type="SAM" id="Coils"/>
    </source>
</evidence>
<dbReference type="GO" id="GO:0005856">
    <property type="term" value="C:cytoskeleton"/>
    <property type="evidence" value="ECO:0007669"/>
    <property type="project" value="InterPro"/>
</dbReference>
<protein>
    <recommendedName>
        <fullName evidence="12">Calmodulin</fullName>
    </recommendedName>
</protein>
<evidence type="ECO:0000256" key="1">
    <source>
        <dbReference type="ARBA" id="ARBA00004302"/>
    </source>
</evidence>
<feature type="domain" description="EF-hand" evidence="8">
    <location>
        <begin position="1446"/>
        <end position="1481"/>
    </location>
</feature>
<evidence type="ECO:0008006" key="12">
    <source>
        <dbReference type="Google" id="ProtNLM"/>
    </source>
</evidence>
<dbReference type="Pfam" id="PF26190">
    <property type="entry name" value="Ig_NPHP4_1st"/>
    <property type="match status" value="1"/>
</dbReference>
<keyword evidence="11" id="KW-1185">Reference proteome</keyword>
<dbReference type="GO" id="GO:0005509">
    <property type="term" value="F:calcium ion binding"/>
    <property type="evidence" value="ECO:0007669"/>
    <property type="project" value="InterPro"/>
</dbReference>
<keyword evidence="5" id="KW-0084">Basement membrane</keyword>
<dbReference type="InterPro" id="IPR058765">
    <property type="entry name" value="NPHP4_C2-like"/>
</dbReference>
<dbReference type="InterPro" id="IPR011992">
    <property type="entry name" value="EF-hand-dom_pair"/>
</dbReference>
<feature type="compositionally biased region" description="Basic residues" evidence="7">
    <location>
        <begin position="661"/>
        <end position="679"/>
    </location>
</feature>
<evidence type="ECO:0000256" key="7">
    <source>
        <dbReference type="SAM" id="MobiDB-lite"/>
    </source>
</evidence>
<dbReference type="InterPro" id="IPR002048">
    <property type="entry name" value="EF_hand_dom"/>
</dbReference>
<comment type="caution">
    <text evidence="10">The sequence shown here is derived from an EMBL/GenBank/DDBJ whole genome shotgun (WGS) entry which is preliminary data.</text>
</comment>
<feature type="region of interest" description="Disordered" evidence="7">
    <location>
        <begin position="1054"/>
        <end position="1091"/>
    </location>
</feature>
<reference evidence="11" key="1">
    <citation type="journal article" date="2023" name="Commun. Biol.">
        <title>Genome analysis of Parmales, the sister group of diatoms, reveals the evolutionary specialization of diatoms from phago-mixotrophs to photoautotrophs.</title>
        <authorList>
            <person name="Ban H."/>
            <person name="Sato S."/>
            <person name="Yoshikawa S."/>
            <person name="Yamada K."/>
            <person name="Nakamura Y."/>
            <person name="Ichinomiya M."/>
            <person name="Sato N."/>
            <person name="Blanc-Mathieu R."/>
            <person name="Endo H."/>
            <person name="Kuwata A."/>
            <person name="Ogata H."/>
        </authorList>
    </citation>
    <scope>NUCLEOTIDE SEQUENCE [LARGE SCALE GENOMIC DNA]</scope>
</reference>
<evidence type="ECO:0000256" key="2">
    <source>
        <dbReference type="ARBA" id="ARBA00022525"/>
    </source>
</evidence>
<dbReference type="Proteomes" id="UP001165065">
    <property type="component" value="Unassembled WGS sequence"/>
</dbReference>
<dbReference type="SUPFAM" id="SSF47473">
    <property type="entry name" value="EF-hand"/>
    <property type="match status" value="3"/>
</dbReference>
<dbReference type="Pfam" id="PF26187">
    <property type="entry name" value="Ig_NPHP4_4th"/>
    <property type="match status" value="1"/>
</dbReference>
<name>A0A9W7GNE7_9STRA</name>
<evidence type="ECO:0000259" key="9">
    <source>
        <dbReference type="PROSITE" id="PS51116"/>
    </source>
</evidence>
<feature type="compositionally biased region" description="Acidic residues" evidence="7">
    <location>
        <begin position="1854"/>
        <end position="1876"/>
    </location>
</feature>
<feature type="compositionally biased region" description="Polar residues" evidence="7">
    <location>
        <begin position="1060"/>
        <end position="1076"/>
    </location>
</feature>
<sequence>MARGTKKKDKDEESSSSEEEEFASGSEEESEEEQEDSSEEDEASSSDDDRPKNFSSAGARVKKTTQLARAIAKGTPNPRGKKKEIYRLRQWLGFSSRSTLLTLDDLSGDLAPQSQKKPQSFVINIRSVEAWHIPDALQKRLDAFPDHTLEYSVSMSFYHSTSKRFFGSTWMGHRYSDSAMKKNNLLANELVYWQSAITDPNCFAIIELVATEVSKSTKVVSGQYGCGWALLQPFGDVSLKDVTNMDTSEDGYLPLKIYGGTPRKLRFLTKNDYYRLDEIAIAGCKVRYKLNTHTKLTKLLKDSNLFPENELIGASDVVAGLEANKIRYPDERGTFKGAIIGGDASGSKKSWQIAPELRPKLAPKLNLHFKNLAVTIPERDTYERNLITSLNAQIPEEEVFKEETTMFGRKKMLKQNHAENKKARAKILIRRLKIGIHNGRSLTNTTWFEVDLEESDRNDDELVDMGKKQTLANFNKHELSGVVMILEYIIRPAQSFVKSNTEAGRRGKDTTAENFIVVVGSQVYVPYDGNRLRLRNIPKVSDRNPNKVSLSLFSDQRCRIFSNDHIYNPHEDEEDDEEESKQISFELKCTDKKGKEIRDETPLVDDDESDDEADVSDAETEKSWVSDSEKSVATKFSSSDEESEKESESESEEESVEPTKKPKKPKKPKKKKKKKKRRKTFSDSDSDLESSIVSGDSFSNFLVLRTGAGRRSYSNFRKSRKSKGKHRYSADDAPMAAIKEEEWEGWRQGIHVPKDRKNIAGAALTAPMHFNSSYDNLNSAPQYARTTDYHPNAMAINNSAPLDNPMSRAARTRLGRHGFFEKVLENYDDVQSADPSSTYNIDTELADTKLRHEITLQFAAFNAVEKSAPLPTSVYFTFQFYDKEPTRTERLVLRKSSRSDEDDHTVARVLCREKSGKGSNEYSPSRTLKFTIDLSMIGVSEAKSFATYLKNKSLYVDVWDGDALMHYGTIAIPLKKLMRQGKSTAKLARVYDVISPRGMSEEGGAMGVRPGAIGGGPVVGQVQMLMANYGEHGKGGDVVGEGIDAEIEVESSRPGAELNWRSSTLSKSLNAASRPSTPGGRAKHKVRARPLSESNKDLKRMIKSFGVDGGDLAGKGAGRGAEDMETIIYEELKLLCKRFRSSTKGRIDYSDSGLMELLDVPDVKRLEKRLVRLLTLAEERGTSLEETFNFLDGSGEKEITPNDFEESLKSLKAFEGMRRDEISLLVSRFPRNSDGMISISEFISFVRDRQPKSPEEDKLRKILKKAEAMGKSVEDIFGFFDKDGSGEITLAEFREGLSQLGTFSKLSNKEFKALSKKFDNDGDGKVSLYEFMTFMGKQYDPVDSAKKKLKAILLKAEEMGTSLSAAFAQFDQDGSGEITLAEFSEGLSTLGVFNDLTKAQVSEVLKDFDKDKNGLVSLAEFMRFVGKDYVADVESKLRKILAKAITMGTTIEECFAHFDIDRDGKINAADLQTGMKSLGQFEQVRSAEAKELIRRFAEEEEGFLSEAEFISAFGNKVASSTSDSSLSPLETKVVGLFTKAEESGISLESLFESIAEGEKEMSYEDFGASLTKLKHGFEELSSSEKDDLCKKFDSTKNNAISMQEFKKFIKSKQREMKQAEKNKEAVAEDNVVAAEETILAAYGLASTFSGGQKLSDFANGRESISYAAWRRTLGDMIASGEFFKPLDVDLNGEGCQSILRNDFKDTDARHDGEIGVDLFEKWFMAKTKGGRNQDKQMKLEAALLARLIISNSLDLGKTDEVSLSEGLKMVAAAEYRLRGRGVGKLFQTYGKKTGRMDFKSFVGVLSKLVAGCKIRATEGELKSLVKRMDRGSTEVEVSQFFEWLCNGAKAGEEEGKEEESDDDEEGEKENNDDEVENAYKFSSDPDTREVEKKIRRASRKMVQGGGVDLVELFGRYDNGGANPEGSIVRSDFIQVLMELGLSLLDSKGSSVSAETDPIKRRQMATLNAYRGNPGKRAARLRGKKPQLFSADSGDAWNDEREALNLIKWYREGQKKNIVRDLLTQSLTTKYTLNPRFGHTIYFEYTLKNPFGAEERFSIDFNDAELRIVTGSEEWMYLRRRVVPAVGTVGEWPIEHDMIDGDGKSGYMITLQAHESVSIPFTMLSIDPGQKENGGKMGERLINVSFVSGTYGHTTSVLELNVRPRPMIVDRSFRFFQAEGEILKRSIQLLGEPNSLDHHNYESEDAGSHKYVHCVEMNSNRVVVDWRGGAQAGGVQEVLIKYRCGKFPSVGEFYILIYDDHYQGVVHECWHVVVQSRLRLDVNAAVGQSTPSELVIQGDKFARRVMVYSSSPAETFFDPSRPFQLVPGAFNRAAVKFRMKAAGTKKIHVHMVDLDTKELVCAWLVTVNSALPVITKVYDVQVPIGAGCSKKLSFTNQWDRTRRYKLMSSDESVMKPRQETVDIEPRAVGYMRLHFAEMDVVGTEEVILFVNDEQDMNEEAFLLKVHVMG</sequence>
<dbReference type="PANTHER" id="PTHR31043:SF3">
    <property type="entry name" value="NEPHROCYSTIN-4"/>
    <property type="match status" value="1"/>
</dbReference>
<keyword evidence="2" id="KW-0964">Secreted</keyword>
<dbReference type="Gene3D" id="1.10.238.10">
    <property type="entry name" value="EF-hand"/>
    <property type="match status" value="5"/>
</dbReference>
<gene>
    <name evidence="10" type="ORF">TrCOL_g10721</name>
</gene>
<feature type="compositionally biased region" description="Acidic residues" evidence="7">
    <location>
        <begin position="14"/>
        <end position="46"/>
    </location>
</feature>
<dbReference type="InterPro" id="IPR058685">
    <property type="entry name" value="Ig_NPHP4_4th"/>
</dbReference>
<keyword evidence="4" id="KW-0106">Calcium</keyword>
<evidence type="ECO:0000313" key="10">
    <source>
        <dbReference type="EMBL" id="GMI47102.1"/>
    </source>
</evidence>
<dbReference type="PROSITE" id="PS50222">
    <property type="entry name" value="EF_HAND_2"/>
    <property type="match status" value="7"/>
</dbReference>
<keyword evidence="3" id="KW-0272">Extracellular matrix</keyword>
<dbReference type="GO" id="GO:0097730">
    <property type="term" value="C:non-motile cilium"/>
    <property type="evidence" value="ECO:0007669"/>
    <property type="project" value="InterPro"/>
</dbReference>
<dbReference type="GO" id="GO:0090090">
    <property type="term" value="P:negative regulation of canonical Wnt signaling pathway"/>
    <property type="evidence" value="ECO:0007669"/>
    <property type="project" value="InterPro"/>
</dbReference>
<feature type="domain" description="Laminin IV type B" evidence="9">
    <location>
        <begin position="2192"/>
        <end position="2435"/>
    </location>
</feature>
<evidence type="ECO:0000256" key="4">
    <source>
        <dbReference type="ARBA" id="ARBA00022837"/>
    </source>
</evidence>
<dbReference type="InterPro" id="IPR058686">
    <property type="entry name" value="Ig_NPHP4_3rd"/>
</dbReference>
<feature type="compositionally biased region" description="Acidic residues" evidence="7">
    <location>
        <begin position="602"/>
        <end position="618"/>
    </location>
</feature>
<dbReference type="OrthoDB" id="189571at2759"/>
<dbReference type="InterPro" id="IPR018247">
    <property type="entry name" value="EF_Hand_1_Ca_BS"/>
</dbReference>
<accession>A0A9W7GNE7</accession>